<feature type="transmembrane region" description="Helical" evidence="1">
    <location>
        <begin position="205"/>
        <end position="223"/>
    </location>
</feature>
<feature type="transmembrane region" description="Helical" evidence="1">
    <location>
        <begin position="284"/>
        <end position="304"/>
    </location>
</feature>
<accession>A0A382M3U4</accession>
<proteinExistence type="predicted"/>
<feature type="transmembrane region" description="Helical" evidence="1">
    <location>
        <begin position="243"/>
        <end position="263"/>
    </location>
</feature>
<name>A0A382M3U4_9ZZZZ</name>
<feature type="transmembrane region" description="Helical" evidence="1">
    <location>
        <begin position="372"/>
        <end position="390"/>
    </location>
</feature>
<feature type="transmembrane region" description="Helical" evidence="1">
    <location>
        <begin position="344"/>
        <end position="366"/>
    </location>
</feature>
<dbReference type="AlphaFoldDB" id="A0A382M3U4"/>
<evidence type="ECO:0000256" key="1">
    <source>
        <dbReference type="SAM" id="Phobius"/>
    </source>
</evidence>
<feature type="non-terminal residue" evidence="2">
    <location>
        <position position="391"/>
    </location>
</feature>
<gene>
    <name evidence="2" type="ORF">METZ01_LOCUS295201</name>
</gene>
<keyword evidence="1" id="KW-0472">Membrane</keyword>
<feature type="non-terminal residue" evidence="2">
    <location>
        <position position="1"/>
    </location>
</feature>
<dbReference type="EMBL" id="UINC01090419">
    <property type="protein sequence ID" value="SVC42347.1"/>
    <property type="molecule type" value="Genomic_DNA"/>
</dbReference>
<feature type="transmembrane region" description="Helical" evidence="1">
    <location>
        <begin position="73"/>
        <end position="92"/>
    </location>
</feature>
<keyword evidence="1" id="KW-0812">Transmembrane</keyword>
<evidence type="ECO:0000313" key="2">
    <source>
        <dbReference type="EMBL" id="SVC42347.1"/>
    </source>
</evidence>
<evidence type="ECO:0008006" key="3">
    <source>
        <dbReference type="Google" id="ProtNLM"/>
    </source>
</evidence>
<feature type="transmembrane region" description="Helical" evidence="1">
    <location>
        <begin position="179"/>
        <end position="198"/>
    </location>
</feature>
<organism evidence="2">
    <name type="scientific">marine metagenome</name>
    <dbReference type="NCBI Taxonomy" id="408172"/>
    <lineage>
        <taxon>unclassified sequences</taxon>
        <taxon>metagenomes</taxon>
        <taxon>ecological metagenomes</taxon>
    </lineage>
</organism>
<feature type="transmembrane region" description="Helical" evidence="1">
    <location>
        <begin position="99"/>
        <end position="118"/>
    </location>
</feature>
<protein>
    <recommendedName>
        <fullName evidence="3">Glycosyltransferase RgtA/B/C/D-like domain-containing protein</fullName>
    </recommendedName>
</protein>
<reference evidence="2" key="1">
    <citation type="submission" date="2018-05" db="EMBL/GenBank/DDBJ databases">
        <authorList>
            <person name="Lanie J.A."/>
            <person name="Ng W.-L."/>
            <person name="Kazmierczak K.M."/>
            <person name="Andrzejewski T.M."/>
            <person name="Davidsen T.M."/>
            <person name="Wayne K.J."/>
            <person name="Tettelin H."/>
            <person name="Glass J.I."/>
            <person name="Rusch D."/>
            <person name="Podicherti R."/>
            <person name="Tsui H.-C.T."/>
            <person name="Winkler M.E."/>
        </authorList>
    </citation>
    <scope>NUCLEOTIDE SEQUENCE</scope>
</reference>
<keyword evidence="1" id="KW-1133">Transmembrane helix</keyword>
<feature type="transmembrane region" description="Helical" evidence="1">
    <location>
        <begin position="316"/>
        <end position="337"/>
    </location>
</feature>
<sequence>TFTTLIRIYHHYNWRLWGSDSGEYLYLTRYLLDKGYMLNENYIGWGRAYPDFQGMQIFAGTISLMTGIEYHTALLWFIPLASALSIPILFIIGKRMAGFLPALFGSAFYGVTFGVVYANSHPMPGGLAETLGFVFLYSWIKCLESGKICILPTRIFENPWSLIFLISFLGLLMTHHFTLLLMTGAILGILITEIAAGNKGIEKQGIIGIGFVSIVTSIYWLIYADSFGNMLNQSAFDFLPDNISVTLVMTLIPLFALTLLWLVKDYLKLPLFSENLTHKTLTKRMLLAFTISFVVILLVLWKGVPGTQIPVGMEAVPYLIVNLAWISMAAAPTLVISKKYGWSLWGWLLPMLSLATIGAITGSHLLIAYRHAPYLLAPVALIAGIGFQYFI</sequence>